<dbReference type="EMBL" id="JBHSAX010000013">
    <property type="protein sequence ID" value="MFC3962839.1"/>
    <property type="molecule type" value="Genomic_DNA"/>
</dbReference>
<keyword evidence="1" id="KW-1133">Transmembrane helix</keyword>
<proteinExistence type="predicted"/>
<dbReference type="Proteomes" id="UP001595696">
    <property type="component" value="Unassembled WGS sequence"/>
</dbReference>
<evidence type="ECO:0000313" key="3">
    <source>
        <dbReference type="Proteomes" id="UP001595696"/>
    </source>
</evidence>
<evidence type="ECO:0000313" key="2">
    <source>
        <dbReference type="EMBL" id="MFC3962839.1"/>
    </source>
</evidence>
<accession>A0ABV8DT66</accession>
<evidence type="ECO:0000256" key="1">
    <source>
        <dbReference type="SAM" id="Phobius"/>
    </source>
</evidence>
<sequence>MIVDDIGSRTRELATRLGIQPPRVEEGPVPAWIAEGVRAVPQPEQTLLVVGPVFDGLAPAEQDAGLASAMVVAELYRRGKWKPLAAAAVLTVAVGVLAFLLISPAWLVIPIVVVLFPIGFVVAQALWLRGVAYGHDRRLAEVFGRDTPELLLELNARNEHEIRGVLRAYLAVSNPARSSRSKRLRSA</sequence>
<protein>
    <submittedName>
        <fullName evidence="2">Uncharacterized protein</fullName>
    </submittedName>
</protein>
<keyword evidence="1" id="KW-0472">Membrane</keyword>
<feature type="transmembrane region" description="Helical" evidence="1">
    <location>
        <begin position="84"/>
        <end position="102"/>
    </location>
</feature>
<keyword evidence="3" id="KW-1185">Reference proteome</keyword>
<gene>
    <name evidence="2" type="ORF">ACFO0B_12670</name>
</gene>
<dbReference type="RefSeq" id="WP_378612598.1">
    <property type="nucleotide sequence ID" value="NZ_JBHSAX010000013.1"/>
</dbReference>
<name>A0ABV8DT66_9NOCA</name>
<reference evidence="3" key="1">
    <citation type="journal article" date="2019" name="Int. J. Syst. Evol. Microbiol.">
        <title>The Global Catalogue of Microorganisms (GCM) 10K type strain sequencing project: providing services to taxonomists for standard genome sequencing and annotation.</title>
        <authorList>
            <consortium name="The Broad Institute Genomics Platform"/>
            <consortium name="The Broad Institute Genome Sequencing Center for Infectious Disease"/>
            <person name="Wu L."/>
            <person name="Ma J."/>
        </authorList>
    </citation>
    <scope>NUCLEOTIDE SEQUENCE [LARGE SCALE GENOMIC DNA]</scope>
    <source>
        <strain evidence="3">CGMCC 4.7330</strain>
    </source>
</reference>
<keyword evidence="1" id="KW-0812">Transmembrane</keyword>
<organism evidence="2 3">
    <name type="scientific">Nocardia jiangsuensis</name>
    <dbReference type="NCBI Taxonomy" id="1691563"/>
    <lineage>
        <taxon>Bacteria</taxon>
        <taxon>Bacillati</taxon>
        <taxon>Actinomycetota</taxon>
        <taxon>Actinomycetes</taxon>
        <taxon>Mycobacteriales</taxon>
        <taxon>Nocardiaceae</taxon>
        <taxon>Nocardia</taxon>
    </lineage>
</organism>
<comment type="caution">
    <text evidence="2">The sequence shown here is derived from an EMBL/GenBank/DDBJ whole genome shotgun (WGS) entry which is preliminary data.</text>
</comment>
<feature type="transmembrane region" description="Helical" evidence="1">
    <location>
        <begin position="108"/>
        <end position="128"/>
    </location>
</feature>